<comment type="caution">
    <text evidence="1">The sequence shown here is derived from an EMBL/GenBank/DDBJ whole genome shotgun (WGS) entry which is preliminary data.</text>
</comment>
<dbReference type="RefSeq" id="WP_034634958.1">
    <property type="nucleotide sequence ID" value="NZ_CBCSJC010000002.1"/>
</dbReference>
<keyword evidence="2" id="KW-1185">Reference proteome</keyword>
<reference evidence="1 2" key="1">
    <citation type="submission" date="2014-06" db="EMBL/GenBank/DDBJ databases">
        <title>Draft genome sequence of Bacillus manliponensis JCM 15802 (MCCC 1A00708).</title>
        <authorList>
            <person name="Lai Q."/>
            <person name="Liu Y."/>
            <person name="Shao Z."/>
        </authorList>
    </citation>
    <scope>NUCLEOTIDE SEQUENCE [LARGE SCALE GENOMIC DNA]</scope>
    <source>
        <strain evidence="1 2">JCM 15802</strain>
    </source>
</reference>
<dbReference type="AlphaFoldDB" id="A0A073K3V4"/>
<accession>A0A073K3V4</accession>
<protein>
    <submittedName>
        <fullName evidence="1">Uncharacterized protein</fullName>
    </submittedName>
</protein>
<name>A0A073K3V4_9BACI</name>
<gene>
    <name evidence="1" type="ORF">BAMA_00475</name>
</gene>
<evidence type="ECO:0000313" key="2">
    <source>
        <dbReference type="Proteomes" id="UP000027822"/>
    </source>
</evidence>
<dbReference type="Proteomes" id="UP000027822">
    <property type="component" value="Unassembled WGS sequence"/>
</dbReference>
<evidence type="ECO:0000313" key="1">
    <source>
        <dbReference type="EMBL" id="KEK21281.1"/>
    </source>
</evidence>
<organism evidence="1 2">
    <name type="scientific">Bacillus manliponensis</name>
    <dbReference type="NCBI Taxonomy" id="574376"/>
    <lineage>
        <taxon>Bacteria</taxon>
        <taxon>Bacillati</taxon>
        <taxon>Bacillota</taxon>
        <taxon>Bacilli</taxon>
        <taxon>Bacillales</taxon>
        <taxon>Bacillaceae</taxon>
        <taxon>Bacillus</taxon>
        <taxon>Bacillus cereus group</taxon>
    </lineage>
</organism>
<dbReference type="EMBL" id="JOTN01000001">
    <property type="protein sequence ID" value="KEK21281.1"/>
    <property type="molecule type" value="Genomic_DNA"/>
</dbReference>
<proteinExistence type="predicted"/>
<sequence>MEKQELIERFIDLSVKYFDLIGTETPELETIRNERSKLTEYLYTNFDFVNQAVDEHLEAEKM</sequence>